<proteinExistence type="inferred from homology"/>
<sequence length="211" mass="24426">MDDIFMCSACRIRMTKAQEQDILVSALKHVINGIDTFTPQQFQLLDPSLMPSTSGANTCHFCSINNNNTKKNKKRKNDNENGINNKTKYRGVRQRPWGKWAAEIRNPIEAKRKWLGTFRTAEEAARAYDKASIEFRGARAKLNFPLSDYLENQSVEEHEQADHEVNIPNVEEGLRMTERESQSLDEEENHELLDSLTVEELQDLMKEWPEQ</sequence>
<keyword evidence="5" id="KW-0539">Nucleus</keyword>
<evidence type="ECO:0000313" key="9">
    <source>
        <dbReference type="EMBL" id="SPC89485.1"/>
    </source>
</evidence>
<evidence type="ECO:0000256" key="3">
    <source>
        <dbReference type="ARBA" id="ARBA00023125"/>
    </source>
</evidence>
<evidence type="ECO:0000256" key="2">
    <source>
        <dbReference type="ARBA" id="ARBA00023015"/>
    </source>
</evidence>
<dbReference type="EMBL" id="OIVN01004441">
    <property type="protein sequence ID" value="SPD17337.1"/>
    <property type="molecule type" value="Genomic_DNA"/>
</dbReference>
<dbReference type="GO" id="GO:0009873">
    <property type="term" value="P:ethylene-activated signaling pathway"/>
    <property type="evidence" value="ECO:0007669"/>
    <property type="project" value="InterPro"/>
</dbReference>
<dbReference type="CDD" id="cd00018">
    <property type="entry name" value="AP2"/>
    <property type="match status" value="1"/>
</dbReference>
<evidence type="ECO:0000313" key="10">
    <source>
        <dbReference type="EMBL" id="SPD17337.1"/>
    </source>
</evidence>
<comment type="subcellular location">
    <subcellularLocation>
        <location evidence="1">Nucleus</location>
    </subcellularLocation>
</comment>
<dbReference type="PANTHER" id="PTHR31190">
    <property type="entry name" value="DNA-BINDING DOMAIN"/>
    <property type="match status" value="1"/>
</dbReference>
<dbReference type="Pfam" id="PF00847">
    <property type="entry name" value="AP2"/>
    <property type="match status" value="1"/>
</dbReference>
<keyword evidence="2" id="KW-0805">Transcription regulation</keyword>
<dbReference type="SUPFAM" id="SSF54171">
    <property type="entry name" value="DNA-binding domain"/>
    <property type="match status" value="1"/>
</dbReference>
<comment type="similarity">
    <text evidence="6">Belongs to the AP2/ERF transcription factor family. ERF subfamily.</text>
</comment>
<evidence type="ECO:0000256" key="4">
    <source>
        <dbReference type="ARBA" id="ARBA00023163"/>
    </source>
</evidence>
<evidence type="ECO:0000256" key="6">
    <source>
        <dbReference type="ARBA" id="ARBA00024343"/>
    </source>
</evidence>
<dbReference type="Gene3D" id="3.30.730.10">
    <property type="entry name" value="AP2/ERF domain"/>
    <property type="match status" value="1"/>
</dbReference>
<evidence type="ECO:0000256" key="5">
    <source>
        <dbReference type="ARBA" id="ARBA00023242"/>
    </source>
</evidence>
<dbReference type="SMART" id="SM00380">
    <property type="entry name" value="AP2"/>
    <property type="match status" value="1"/>
</dbReference>
<evidence type="ECO:0000256" key="1">
    <source>
        <dbReference type="ARBA" id="ARBA00004123"/>
    </source>
</evidence>
<protein>
    <recommendedName>
        <fullName evidence="8">AP2/ERF domain-containing protein</fullName>
    </recommendedName>
</protein>
<dbReference type="GO" id="GO:0005634">
    <property type="term" value="C:nucleus"/>
    <property type="evidence" value="ECO:0007669"/>
    <property type="project" value="UniProtKB-SubCell"/>
</dbReference>
<name>A0A2N9FQR6_FAGSY</name>
<evidence type="ECO:0000259" key="8">
    <source>
        <dbReference type="PROSITE" id="PS51032"/>
    </source>
</evidence>
<dbReference type="FunFam" id="3.30.730.10:FF:000001">
    <property type="entry name" value="Ethylene-responsive transcription factor 2"/>
    <property type="match status" value="1"/>
</dbReference>
<feature type="region of interest" description="Disordered" evidence="7">
    <location>
        <begin position="156"/>
        <end position="196"/>
    </location>
</feature>
<reference evidence="9" key="1">
    <citation type="submission" date="2018-02" db="EMBL/GenBank/DDBJ databases">
        <authorList>
            <person name="Cohen D.B."/>
            <person name="Kent A.D."/>
        </authorList>
    </citation>
    <scope>NUCLEOTIDE SEQUENCE</scope>
</reference>
<dbReference type="GO" id="GO:0003677">
    <property type="term" value="F:DNA binding"/>
    <property type="evidence" value="ECO:0007669"/>
    <property type="project" value="UniProtKB-KW"/>
</dbReference>
<evidence type="ECO:0000256" key="7">
    <source>
        <dbReference type="SAM" id="MobiDB-lite"/>
    </source>
</evidence>
<keyword evidence="4" id="KW-0804">Transcription</keyword>
<feature type="compositionally biased region" description="Basic and acidic residues" evidence="7">
    <location>
        <begin position="156"/>
        <end position="165"/>
    </location>
</feature>
<dbReference type="PANTHER" id="PTHR31190:SF181">
    <property type="entry name" value="OS02G0764700 PROTEIN"/>
    <property type="match status" value="1"/>
</dbReference>
<dbReference type="InterPro" id="IPR044808">
    <property type="entry name" value="ERF_plant"/>
</dbReference>
<gene>
    <name evidence="9" type="ORF">FSB_LOCUS17367</name>
    <name evidence="10" type="ORF">FSB_LOCUS45219</name>
</gene>
<organism evidence="9">
    <name type="scientific">Fagus sylvatica</name>
    <name type="common">Beechnut</name>
    <dbReference type="NCBI Taxonomy" id="28930"/>
    <lineage>
        <taxon>Eukaryota</taxon>
        <taxon>Viridiplantae</taxon>
        <taxon>Streptophyta</taxon>
        <taxon>Embryophyta</taxon>
        <taxon>Tracheophyta</taxon>
        <taxon>Spermatophyta</taxon>
        <taxon>Magnoliopsida</taxon>
        <taxon>eudicotyledons</taxon>
        <taxon>Gunneridae</taxon>
        <taxon>Pentapetalae</taxon>
        <taxon>rosids</taxon>
        <taxon>fabids</taxon>
        <taxon>Fagales</taxon>
        <taxon>Fagaceae</taxon>
        <taxon>Fagus</taxon>
    </lineage>
</organism>
<dbReference type="PROSITE" id="PS51032">
    <property type="entry name" value="AP2_ERF"/>
    <property type="match status" value="1"/>
</dbReference>
<keyword evidence="3" id="KW-0238">DNA-binding</keyword>
<dbReference type="PRINTS" id="PR00367">
    <property type="entry name" value="ETHRSPELEMNT"/>
</dbReference>
<dbReference type="AlphaFoldDB" id="A0A2N9FQR6"/>
<dbReference type="EMBL" id="OIVN01001071">
    <property type="protein sequence ID" value="SPC89485.1"/>
    <property type="molecule type" value="Genomic_DNA"/>
</dbReference>
<dbReference type="InterPro" id="IPR016177">
    <property type="entry name" value="DNA-bd_dom_sf"/>
</dbReference>
<dbReference type="GO" id="GO:0003700">
    <property type="term" value="F:DNA-binding transcription factor activity"/>
    <property type="evidence" value="ECO:0007669"/>
    <property type="project" value="InterPro"/>
</dbReference>
<dbReference type="InterPro" id="IPR001471">
    <property type="entry name" value="AP2/ERF_dom"/>
</dbReference>
<feature type="compositionally biased region" description="Basic and acidic residues" evidence="7">
    <location>
        <begin position="172"/>
        <end position="182"/>
    </location>
</feature>
<feature type="domain" description="AP2/ERF" evidence="8">
    <location>
        <begin position="88"/>
        <end position="145"/>
    </location>
</feature>
<dbReference type="InterPro" id="IPR036955">
    <property type="entry name" value="AP2/ERF_dom_sf"/>
</dbReference>
<accession>A0A2N9FQR6</accession>
<feature type="region of interest" description="Disordered" evidence="7">
    <location>
        <begin position="68"/>
        <end position="89"/>
    </location>
</feature>